<organism evidence="5 6">
    <name type="scientific">Triplophysa rosa</name>
    <name type="common">Cave loach</name>
    <dbReference type="NCBI Taxonomy" id="992332"/>
    <lineage>
        <taxon>Eukaryota</taxon>
        <taxon>Metazoa</taxon>
        <taxon>Chordata</taxon>
        <taxon>Craniata</taxon>
        <taxon>Vertebrata</taxon>
        <taxon>Euteleostomi</taxon>
        <taxon>Actinopterygii</taxon>
        <taxon>Neopterygii</taxon>
        <taxon>Teleostei</taxon>
        <taxon>Ostariophysi</taxon>
        <taxon>Cypriniformes</taxon>
        <taxon>Nemacheilidae</taxon>
        <taxon>Triplophysa</taxon>
    </lineage>
</organism>
<dbReference type="Proteomes" id="UP001059041">
    <property type="component" value="Linkage Group LG24"/>
</dbReference>
<dbReference type="Gene3D" id="1.20.1000.10">
    <property type="entry name" value="Guanylate-binding protein, C-terminal domain"/>
    <property type="match status" value="1"/>
</dbReference>
<evidence type="ECO:0000313" key="6">
    <source>
        <dbReference type="Proteomes" id="UP001059041"/>
    </source>
</evidence>
<evidence type="ECO:0000259" key="4">
    <source>
        <dbReference type="Pfam" id="PF02841"/>
    </source>
</evidence>
<dbReference type="InterPro" id="IPR015894">
    <property type="entry name" value="Guanylate-bd_N"/>
</dbReference>
<proteinExistence type="predicted"/>
<dbReference type="InterPro" id="IPR036543">
    <property type="entry name" value="Guanylate-bd_C_sf"/>
</dbReference>
<name>A0A9W7T7Z2_TRIRA</name>
<dbReference type="PANTHER" id="PTHR10751">
    <property type="entry name" value="GUANYLATE BINDING PROTEIN"/>
    <property type="match status" value="1"/>
</dbReference>
<dbReference type="SUPFAM" id="SSF48340">
    <property type="entry name" value="Interferon-induced guanylate-binding protein 1 (GBP1), C-terminal domain"/>
    <property type="match status" value="1"/>
</dbReference>
<dbReference type="InterPro" id="IPR003191">
    <property type="entry name" value="Guanylate-bd/ATL_C"/>
</dbReference>
<dbReference type="GO" id="GO:0005525">
    <property type="term" value="F:GTP binding"/>
    <property type="evidence" value="ECO:0007669"/>
    <property type="project" value="InterPro"/>
</dbReference>
<evidence type="ECO:0000256" key="1">
    <source>
        <dbReference type="ARBA" id="ARBA00022801"/>
    </source>
</evidence>
<evidence type="ECO:0000256" key="2">
    <source>
        <dbReference type="SAM" id="MobiDB-lite"/>
    </source>
</evidence>
<dbReference type="Pfam" id="PF02263">
    <property type="entry name" value="GBP"/>
    <property type="match status" value="1"/>
</dbReference>
<dbReference type="EMBL" id="JAFHDT010000024">
    <property type="protein sequence ID" value="KAI7791603.1"/>
    <property type="molecule type" value="Genomic_DNA"/>
</dbReference>
<comment type="caution">
    <text evidence="5">The sequence shown here is derived from an EMBL/GenBank/DDBJ whole genome shotgun (WGS) entry which is preliminary data.</text>
</comment>
<keyword evidence="6" id="KW-1185">Reference proteome</keyword>
<gene>
    <name evidence="5" type="ORF">IRJ41_000916</name>
</gene>
<protein>
    <submittedName>
        <fullName evidence="5">Guanylate-binding protein 6</fullName>
    </submittedName>
</protein>
<evidence type="ECO:0000259" key="3">
    <source>
        <dbReference type="Pfam" id="PF02263"/>
    </source>
</evidence>
<accession>A0A9W7T7Z2</accession>
<feature type="domain" description="Guanylate-binding protein/Atlastin C-terminal" evidence="4">
    <location>
        <begin position="144"/>
        <end position="248"/>
    </location>
</feature>
<dbReference type="InterPro" id="IPR027417">
    <property type="entry name" value="P-loop_NTPase"/>
</dbReference>
<evidence type="ECO:0000313" key="5">
    <source>
        <dbReference type="EMBL" id="KAI7791603.1"/>
    </source>
</evidence>
<dbReference type="Pfam" id="PF02841">
    <property type="entry name" value="GBP_C"/>
    <property type="match status" value="1"/>
</dbReference>
<dbReference type="AlphaFoldDB" id="A0A9W7T7Z2"/>
<dbReference type="GO" id="GO:0003924">
    <property type="term" value="F:GTPase activity"/>
    <property type="evidence" value="ECO:0007669"/>
    <property type="project" value="InterPro"/>
</dbReference>
<feature type="region of interest" description="Disordered" evidence="2">
    <location>
        <begin position="271"/>
        <end position="294"/>
    </location>
</feature>
<reference evidence="5" key="1">
    <citation type="submission" date="2021-02" db="EMBL/GenBank/DDBJ databases">
        <title>Comparative genomics reveals that relaxation of natural selection precedes convergent phenotypic evolution of cavefish.</title>
        <authorList>
            <person name="Peng Z."/>
        </authorList>
    </citation>
    <scope>NUCLEOTIDE SEQUENCE</scope>
    <source>
        <tissue evidence="5">Muscle</tissue>
    </source>
</reference>
<dbReference type="Gene3D" id="3.40.50.300">
    <property type="entry name" value="P-loop containing nucleotide triphosphate hydrolases"/>
    <property type="match status" value="1"/>
</dbReference>
<sequence length="587" mass="65479">QINFDNYQGIVSFVNTSHVHWKFLFINALNHTVYVVNPSKSSTEQTESRHAAKNFSSRLRRMFISMKDPSTSKKVMEYNLPRECIQKLFPSRTCFTFPFPTAPEYVSRLESLAPADLDPKFMEVTDCFCRLVFQDSQVKTLKDGYTVTGRVFGNLAKTYVDTISSGAVPCLENAVIAMATIENEAAVKEGLELYKSGMEKLKMSFPLELKNVSSEHQRLNSMATQTFMKRSFRDTDGKHLKILEREISPVRFSQVDQRLPASAGDMVSFGGSEFEDDDSMSLAASDGEELSGSVFDPAPLPSVEHSEPAPGVDSELFRVLTKAVEELGLEWSSPEEPTRSRLDEWFLPRRRPAPRQRTSPFFPEVHDELTRSWHAPSTTLFFLRSAIGWTAKAAHPSKLCKTTSALAGRAFSSAGQAATALHSKAVLQLYQAKLLQGMDESGTDIAPFKELRSATDLALHATKATAQSTEHSETKPGVDAELFRVLTKVLEELGMEWSSPEEPARGRLDEWFLPGLLQAPRQRTSPFFPEVHKELTRSWHTPYSARLQPSSSSTLTSIDGAEEKGYERLPFLDESVGAHLCLTTAIG</sequence>
<feature type="domain" description="Guanylate-binding protein N-terminal" evidence="3">
    <location>
        <begin position="70"/>
        <end position="141"/>
    </location>
</feature>
<keyword evidence="1" id="KW-0378">Hydrolase</keyword>
<feature type="non-terminal residue" evidence="5">
    <location>
        <position position="1"/>
    </location>
</feature>